<evidence type="ECO:0000259" key="3">
    <source>
        <dbReference type="Pfam" id="PF12146"/>
    </source>
</evidence>
<dbReference type="Proteomes" id="UP000547674">
    <property type="component" value="Unassembled WGS sequence"/>
</dbReference>
<dbReference type="GO" id="GO:0052689">
    <property type="term" value="F:carboxylic ester hydrolase activity"/>
    <property type="evidence" value="ECO:0007669"/>
    <property type="project" value="UniProtKB-ARBA"/>
</dbReference>
<dbReference type="Pfam" id="PF12146">
    <property type="entry name" value="Hydrolase_4"/>
    <property type="match status" value="1"/>
</dbReference>
<sequence>MVWILIPAAIVFLTVVAVFVFGWFSLRPVNNPVKPIPNLPPSKLTEVRFPSAGKTLQGWLVEPETQPSKGVVLLVHGWGSQAADMLGWCDFLVPEGWTCFAIDVRGHGRSDYENIVTMLKFAEDTHAAGKWLSTKSHLSSQPLFILGHSLGGAAALLALSEGFPAKAAIISSAFARLEAVTAYVLKKAFLPPKLFGWIITLTWTLRLKIDLLAYQPERTIKRVGIPLLLTHGDRDPVVDYEELHRLVEAAQGLDFRVLDVPQAGHNNLLDFAEYREGVLSFLQLKSSP</sequence>
<dbReference type="InterPro" id="IPR029058">
    <property type="entry name" value="AB_hydrolase_fold"/>
</dbReference>
<dbReference type="PANTHER" id="PTHR22946">
    <property type="entry name" value="DIENELACTONE HYDROLASE DOMAIN-CONTAINING PROTEIN-RELATED"/>
    <property type="match status" value="1"/>
</dbReference>
<proteinExistence type="predicted"/>
<evidence type="ECO:0000313" key="4">
    <source>
        <dbReference type="EMBL" id="NNF07307.1"/>
    </source>
</evidence>
<evidence type="ECO:0000256" key="1">
    <source>
        <dbReference type="ARBA" id="ARBA00022801"/>
    </source>
</evidence>
<dbReference type="InterPro" id="IPR050261">
    <property type="entry name" value="FrsA_esterase"/>
</dbReference>
<feature type="domain" description="Serine aminopeptidase S33" evidence="3">
    <location>
        <begin position="67"/>
        <end position="181"/>
    </location>
</feature>
<keyword evidence="2" id="KW-1133">Transmembrane helix</keyword>
<keyword evidence="1 4" id="KW-0378">Hydrolase</keyword>
<reference evidence="4 5" key="1">
    <citation type="submission" date="2020-03" db="EMBL/GenBank/DDBJ databases">
        <title>Metabolic flexibility allows generalist bacteria to become dominant in a frequently disturbed ecosystem.</title>
        <authorList>
            <person name="Chen Y.-J."/>
            <person name="Leung P.M."/>
            <person name="Bay S.K."/>
            <person name="Hugenholtz P."/>
            <person name="Kessler A.J."/>
            <person name="Shelley G."/>
            <person name="Waite D.W."/>
            <person name="Cook P.L."/>
            <person name="Greening C."/>
        </authorList>
    </citation>
    <scope>NUCLEOTIDE SEQUENCE [LARGE SCALE GENOMIC DNA]</scope>
    <source>
        <strain evidence="4">SS_bin_28</strain>
    </source>
</reference>
<dbReference type="EMBL" id="JABDJR010000448">
    <property type="protein sequence ID" value="NNF07307.1"/>
    <property type="molecule type" value="Genomic_DNA"/>
</dbReference>
<dbReference type="AlphaFoldDB" id="A0A7Y2EAI7"/>
<protein>
    <submittedName>
        <fullName evidence="4">Alpha/beta fold hydrolase</fullName>
    </submittedName>
</protein>
<keyword evidence="2" id="KW-0472">Membrane</keyword>
<dbReference type="InterPro" id="IPR022742">
    <property type="entry name" value="Hydrolase_4"/>
</dbReference>
<evidence type="ECO:0000313" key="5">
    <source>
        <dbReference type="Proteomes" id="UP000547674"/>
    </source>
</evidence>
<dbReference type="PANTHER" id="PTHR22946:SF9">
    <property type="entry name" value="POLYKETIDE TRANSFERASE AF380"/>
    <property type="match status" value="1"/>
</dbReference>
<feature type="transmembrane region" description="Helical" evidence="2">
    <location>
        <begin position="6"/>
        <end position="26"/>
    </location>
</feature>
<evidence type="ECO:0000256" key="2">
    <source>
        <dbReference type="SAM" id="Phobius"/>
    </source>
</evidence>
<comment type="caution">
    <text evidence="4">The sequence shown here is derived from an EMBL/GenBank/DDBJ whole genome shotgun (WGS) entry which is preliminary data.</text>
</comment>
<name>A0A7Y2EAI7_UNCEI</name>
<organism evidence="4 5">
    <name type="scientific">Eiseniibacteriota bacterium</name>
    <dbReference type="NCBI Taxonomy" id="2212470"/>
    <lineage>
        <taxon>Bacteria</taxon>
        <taxon>Candidatus Eiseniibacteriota</taxon>
    </lineage>
</organism>
<keyword evidence="2" id="KW-0812">Transmembrane</keyword>
<accession>A0A7Y2EAI7</accession>
<dbReference type="SUPFAM" id="SSF53474">
    <property type="entry name" value="alpha/beta-Hydrolases"/>
    <property type="match status" value="1"/>
</dbReference>
<gene>
    <name evidence="4" type="ORF">HKN21_11150</name>
</gene>
<dbReference type="Gene3D" id="3.40.50.1820">
    <property type="entry name" value="alpha/beta hydrolase"/>
    <property type="match status" value="1"/>
</dbReference>